<name>A0A1G5S420_PSEXY</name>
<evidence type="ECO:0000256" key="1">
    <source>
        <dbReference type="ARBA" id="ARBA00004141"/>
    </source>
</evidence>
<keyword evidence="4 5" id="KW-0472">Membrane</keyword>
<accession>A0A1G5S420</accession>
<evidence type="ECO:0000256" key="4">
    <source>
        <dbReference type="ARBA" id="ARBA00023136"/>
    </source>
</evidence>
<feature type="transmembrane region" description="Helical" evidence="5">
    <location>
        <begin position="93"/>
        <end position="114"/>
    </location>
</feature>
<feature type="transmembrane region" description="Helical" evidence="5">
    <location>
        <begin position="14"/>
        <end position="34"/>
    </location>
</feature>
<evidence type="ECO:0000259" key="6">
    <source>
        <dbReference type="Pfam" id="PF13515"/>
    </source>
</evidence>
<evidence type="ECO:0000256" key="3">
    <source>
        <dbReference type="ARBA" id="ARBA00022989"/>
    </source>
</evidence>
<dbReference type="GO" id="GO:0016020">
    <property type="term" value="C:membrane"/>
    <property type="evidence" value="ECO:0007669"/>
    <property type="project" value="UniProtKB-SubCell"/>
</dbReference>
<evidence type="ECO:0000313" key="7">
    <source>
        <dbReference type="EMBL" id="SCZ81114.1"/>
    </source>
</evidence>
<evidence type="ECO:0000313" key="8">
    <source>
        <dbReference type="Proteomes" id="UP000199428"/>
    </source>
</evidence>
<organism evidence="7 8">
    <name type="scientific">Pseudobutyrivibrio xylanivorans</name>
    <dbReference type="NCBI Taxonomy" id="185007"/>
    <lineage>
        <taxon>Bacteria</taxon>
        <taxon>Bacillati</taxon>
        <taxon>Bacillota</taxon>
        <taxon>Clostridia</taxon>
        <taxon>Lachnospirales</taxon>
        <taxon>Lachnospiraceae</taxon>
        <taxon>Pseudobutyrivibrio</taxon>
    </lineage>
</organism>
<dbReference type="RefSeq" id="WP_090163970.1">
    <property type="nucleotide sequence ID" value="NZ_FMWK01000018.1"/>
</dbReference>
<dbReference type="AlphaFoldDB" id="A0A1G5S420"/>
<proteinExistence type="predicted"/>
<dbReference type="Proteomes" id="UP000199428">
    <property type="component" value="Unassembled WGS sequence"/>
</dbReference>
<dbReference type="InterPro" id="IPR049453">
    <property type="entry name" value="Memb_transporter_dom"/>
</dbReference>
<keyword evidence="3 5" id="KW-1133">Transmembrane helix</keyword>
<feature type="transmembrane region" description="Helical" evidence="5">
    <location>
        <begin position="121"/>
        <end position="138"/>
    </location>
</feature>
<feature type="transmembrane region" description="Helical" evidence="5">
    <location>
        <begin position="150"/>
        <end position="167"/>
    </location>
</feature>
<evidence type="ECO:0000256" key="5">
    <source>
        <dbReference type="SAM" id="Phobius"/>
    </source>
</evidence>
<evidence type="ECO:0000256" key="2">
    <source>
        <dbReference type="ARBA" id="ARBA00022692"/>
    </source>
</evidence>
<dbReference type="Pfam" id="PF13515">
    <property type="entry name" value="FUSC_2"/>
    <property type="match status" value="1"/>
</dbReference>
<keyword evidence="2 5" id="KW-0812">Transmembrane</keyword>
<feature type="transmembrane region" description="Helical" evidence="5">
    <location>
        <begin position="67"/>
        <end position="87"/>
    </location>
</feature>
<reference evidence="7 8" key="1">
    <citation type="submission" date="2016-10" db="EMBL/GenBank/DDBJ databases">
        <authorList>
            <person name="de Groot N.N."/>
        </authorList>
    </citation>
    <scope>NUCLEOTIDE SEQUENCE [LARGE SCALE GENOMIC DNA]</scope>
    <source>
        <strain evidence="7 8">DSM 10317</strain>
    </source>
</reference>
<comment type="subcellular location">
    <subcellularLocation>
        <location evidence="1">Membrane</location>
        <topology evidence="1">Multi-pass membrane protein</topology>
    </subcellularLocation>
</comment>
<gene>
    <name evidence="7" type="ORF">SAMN02910350_02641</name>
</gene>
<sequence length="168" mass="18924">MKRLKELNLEFPRIGMRIIKSAIAVLLCFVVDYYRNGAGIVFYSQLSALWCMQATRESTIKNAKQRMIGTFIGTFYGFLYIVIKQLILPKASGYDYVGSVIISGMIVLVIYTSVFIKKKQASYFSCVVFLSIVVNHIGDSNPYLFACNRFLDTVIGIAIGVLVNIWGF</sequence>
<feature type="domain" description="Integral membrane bound transporter" evidence="6">
    <location>
        <begin position="41"/>
        <end position="163"/>
    </location>
</feature>
<protein>
    <submittedName>
        <fullName evidence="7">Fusaric acid resistance protein-like</fullName>
    </submittedName>
</protein>
<dbReference type="EMBL" id="FMWK01000018">
    <property type="protein sequence ID" value="SCZ81114.1"/>
    <property type="molecule type" value="Genomic_DNA"/>
</dbReference>